<feature type="compositionally biased region" description="Basic and acidic residues" evidence="1">
    <location>
        <begin position="467"/>
        <end position="476"/>
    </location>
</feature>
<protein>
    <submittedName>
        <fullName evidence="2">Uncharacterized protein</fullName>
    </submittedName>
</protein>
<dbReference type="Proteomes" id="UP000702425">
    <property type="component" value="Unassembled WGS sequence"/>
</dbReference>
<feature type="region of interest" description="Disordered" evidence="1">
    <location>
        <begin position="465"/>
        <end position="542"/>
    </location>
</feature>
<proteinExistence type="predicted"/>
<evidence type="ECO:0000313" key="2">
    <source>
        <dbReference type="EMBL" id="NQE37519.1"/>
    </source>
</evidence>
<dbReference type="EMBL" id="SRRZ01000135">
    <property type="protein sequence ID" value="NQE37519.1"/>
    <property type="molecule type" value="Genomic_DNA"/>
</dbReference>
<dbReference type="RefSeq" id="WP_216670731.1">
    <property type="nucleotide sequence ID" value="NZ_CAWPPK010000041.1"/>
</dbReference>
<gene>
    <name evidence="2" type="ORF">E5S67_05292</name>
</gene>
<evidence type="ECO:0000256" key="1">
    <source>
        <dbReference type="SAM" id="MobiDB-lite"/>
    </source>
</evidence>
<evidence type="ECO:0000313" key="3">
    <source>
        <dbReference type="Proteomes" id="UP000702425"/>
    </source>
</evidence>
<comment type="caution">
    <text evidence="2">The sequence shown here is derived from an EMBL/GenBank/DDBJ whole genome shotgun (WGS) entry which is preliminary data.</text>
</comment>
<reference evidence="2 3" key="1">
    <citation type="journal article" date="2020" name="Sci. Rep.">
        <title>A novel cyanobacterial geosmin producer, revising GeoA distribution and dispersion patterns in Bacteria.</title>
        <authorList>
            <person name="Churro C."/>
            <person name="Semedo-Aguiar A.P."/>
            <person name="Silva A.D."/>
            <person name="Pereira-Leal J.B."/>
            <person name="Leite R.B."/>
        </authorList>
    </citation>
    <scope>NUCLEOTIDE SEQUENCE [LARGE SCALE GENOMIC DNA]</scope>
    <source>
        <strain evidence="2 3">IPMA8</strain>
    </source>
</reference>
<name>A0ABX2D4G8_9CYAN</name>
<feature type="region of interest" description="Disordered" evidence="1">
    <location>
        <begin position="293"/>
        <end position="332"/>
    </location>
</feature>
<sequence length="542" mass="59777">MYSLENLQQKNLKELKEIGQQMNALPEGDRRCRQNWIDAIAGVQPPLQLLEASTAEVEPVQEAIEIQAQEPIAESPPEALECPSCGAVRGLFTTKDYYDRPVIRCLHCDYGRFKNYPGAIQIPVRETIAQLAENFPGVKFDRAASTALRASVFEFVPEMPDPGRFNNGIYFYQVLADYYDRYPCGRYRDGKYKVNTKIFLGLHFKASPAEVKPIAEAIEVEAQELIAQTEKTTPGETDGNTAETDGSTTATLVRLCADLHNQCLDTAELHGGSGGTESSNSQHKEGDRVLALAGNSERDKGRALRSQPDELATTFNEEQPPNRGEGKGRLESQSKLSQSAIGFCASPVTFSPKFLATYPPYFGEVHYKAEATGQLNLLEPKTDGEPPDFDDFANIDAFNEAMARWDAENPESLAASMDSMCEWAPCPHEWYEPETENLPLKASSMMELSPSAIESSSTFSIPTFDAWCDRPNRQNDSDEPPDTGNFARRPGPKPPKFPPRAIGQTQTDRASRNYPETIPKLFNSIAAGSSQPGRSPPGGDVM</sequence>
<organism evidence="2 3">
    <name type="scientific">Microcoleus asticus IPMA8</name>
    <dbReference type="NCBI Taxonomy" id="2563858"/>
    <lineage>
        <taxon>Bacteria</taxon>
        <taxon>Bacillati</taxon>
        <taxon>Cyanobacteriota</taxon>
        <taxon>Cyanophyceae</taxon>
        <taxon>Oscillatoriophycideae</taxon>
        <taxon>Oscillatoriales</taxon>
        <taxon>Microcoleaceae</taxon>
        <taxon>Microcoleus</taxon>
        <taxon>Microcoleus asticus</taxon>
    </lineage>
</organism>
<accession>A0ABX2D4G8</accession>
<feature type="compositionally biased region" description="Low complexity" evidence="1">
    <location>
        <begin position="528"/>
        <end position="542"/>
    </location>
</feature>
<keyword evidence="3" id="KW-1185">Reference proteome</keyword>